<feature type="chain" id="PRO_5017468255" evidence="1">
    <location>
        <begin position="24"/>
        <end position="722"/>
    </location>
</feature>
<dbReference type="InterPro" id="IPR015943">
    <property type="entry name" value="WD40/YVTN_repeat-like_dom_sf"/>
</dbReference>
<protein>
    <submittedName>
        <fullName evidence="3">Esterase-like activity of phytase</fullName>
    </submittedName>
</protein>
<feature type="signal peptide" evidence="1">
    <location>
        <begin position="1"/>
        <end position="23"/>
    </location>
</feature>
<evidence type="ECO:0000313" key="4">
    <source>
        <dbReference type="Proteomes" id="UP000242469"/>
    </source>
</evidence>
<dbReference type="PANTHER" id="PTHR46928">
    <property type="entry name" value="MESENCHYME-SPECIFIC CELL SURFACE GLYCOPROTEIN"/>
    <property type="match status" value="1"/>
</dbReference>
<keyword evidence="1" id="KW-0732">Signal</keyword>
<dbReference type="EMBL" id="FNRJ01000004">
    <property type="protein sequence ID" value="SEA56402.1"/>
    <property type="molecule type" value="Genomic_DNA"/>
</dbReference>
<accession>A0A1H4C8J0</accession>
<gene>
    <name evidence="3" type="ORF">SAMN02745729_104218</name>
</gene>
<dbReference type="RefSeq" id="WP_091825088.1">
    <property type="nucleotide sequence ID" value="NZ_FNRJ01000004.1"/>
</dbReference>
<dbReference type="InterPro" id="IPR052956">
    <property type="entry name" value="Mesenchyme-surface_protein"/>
</dbReference>
<name>A0A1H4C8J0_9GAMM</name>
<reference evidence="4" key="1">
    <citation type="submission" date="2016-10" db="EMBL/GenBank/DDBJ databases">
        <authorList>
            <person name="Varghese N."/>
            <person name="Submissions S."/>
        </authorList>
    </citation>
    <scope>NUCLEOTIDE SEQUENCE [LARGE SCALE GENOMIC DNA]</scope>
    <source>
        <strain evidence="4">DSM 11526</strain>
    </source>
</reference>
<evidence type="ECO:0000259" key="2">
    <source>
        <dbReference type="Pfam" id="PF13449"/>
    </source>
</evidence>
<evidence type="ECO:0000256" key="1">
    <source>
        <dbReference type="SAM" id="SignalP"/>
    </source>
</evidence>
<organism evidence="3 4">
    <name type="scientific">Marinobacterium iners DSM 11526</name>
    <dbReference type="NCBI Taxonomy" id="1122198"/>
    <lineage>
        <taxon>Bacteria</taxon>
        <taxon>Pseudomonadati</taxon>
        <taxon>Pseudomonadota</taxon>
        <taxon>Gammaproteobacteria</taxon>
        <taxon>Oceanospirillales</taxon>
        <taxon>Oceanospirillaceae</taxon>
        <taxon>Marinobacterium</taxon>
    </lineage>
</organism>
<keyword evidence="4" id="KW-1185">Reference proteome</keyword>
<dbReference type="Pfam" id="PF13449">
    <property type="entry name" value="Phytase-like"/>
    <property type="match status" value="1"/>
</dbReference>
<dbReference type="SUPFAM" id="SSF82171">
    <property type="entry name" value="DPP6 N-terminal domain-like"/>
    <property type="match status" value="1"/>
</dbReference>
<dbReference type="OrthoDB" id="9803927at2"/>
<sequence>MLSLTSRLSLLALAVAASSGAHAEQFNRVASFPVSQNLPAANWTQETSPEIITATADGQTLVYSDSPHGGLGFVDIREAEQPKPAGFLALEGEPTSVSALGNLVVTAVNTSESYVKPSGFVALVSPDQMKVINQCELGGQPDSVAVSADKSLVAIAIENERDEDLNDGQIPQLPAGDLVILSVKDGQLDCNSMKRVDMTGLADIAPSDPEPEFVDFNAQGEIVVTLQENNHLVIVDGASGKVINHFSAGSVDLEGIDTEKDGALTFTDSLKSVLREPDAVKWLDNERFVIANEGDYQGGARGFSIFHKSGELLFESGAAFEHEVVRAGHYPDKRSGKKGSEPEGLEVARFGDDTYIFVLSERGSVMGVYRDTGAEPEFVQLLPSGMAPESAIAIPSRGLLASANEKDLVEEGGARAHVMLFKWSDAPAAYPQLISENDTAGNPIGWGALSGLAADDKEPGIVYAVNDSFYKKQPRIFRIDATEHPARITAAIDITREGKTAGKLDLEGIASDGKGGFWLASEGNVDKEVPHAIHHVNAAGEITRTIELPSQLLKHQSRFGAEGIALAGDTLWIAMQRPWGDDPDHHAKLLAYDLKTGQWGAVHYPLEQVSEGWVGLSELELHKDSLYVIERDNQIGEKASIKRLYRIELSALKPRPLGEALPVVSKTLVRDLIPDLKSLNGYITDKVEGFAIDVSGKAYVVTDNDGVDDSSGETLWLKLGTL</sequence>
<dbReference type="Proteomes" id="UP000242469">
    <property type="component" value="Unassembled WGS sequence"/>
</dbReference>
<dbReference type="Gene3D" id="2.130.10.10">
    <property type="entry name" value="YVTN repeat-like/Quinoprotein amine dehydrogenase"/>
    <property type="match status" value="1"/>
</dbReference>
<proteinExistence type="predicted"/>
<dbReference type="PANTHER" id="PTHR46928:SF1">
    <property type="entry name" value="MESENCHYME-SPECIFIC CELL SURFACE GLYCOPROTEIN"/>
    <property type="match status" value="1"/>
</dbReference>
<dbReference type="InterPro" id="IPR027372">
    <property type="entry name" value="Phytase-like_dom"/>
</dbReference>
<dbReference type="SUPFAM" id="SSF50969">
    <property type="entry name" value="YVTN repeat-like/Quinoprotein amine dehydrogenase"/>
    <property type="match status" value="1"/>
</dbReference>
<evidence type="ECO:0000313" key="3">
    <source>
        <dbReference type="EMBL" id="SEA56402.1"/>
    </source>
</evidence>
<feature type="domain" description="Phytase-like" evidence="2">
    <location>
        <begin position="445"/>
        <end position="705"/>
    </location>
</feature>
<dbReference type="InterPro" id="IPR011044">
    <property type="entry name" value="Quino_amine_DH_bsu"/>
</dbReference>
<dbReference type="AlphaFoldDB" id="A0A1H4C8J0"/>
<dbReference type="STRING" id="1122198.SAMN02745729_104218"/>